<organism evidence="5 6">
    <name type="scientific">Pseudodesulfovibrio alkaliphilus</name>
    <dbReference type="NCBI Taxonomy" id="2661613"/>
    <lineage>
        <taxon>Bacteria</taxon>
        <taxon>Pseudomonadati</taxon>
        <taxon>Thermodesulfobacteriota</taxon>
        <taxon>Desulfovibrionia</taxon>
        <taxon>Desulfovibrionales</taxon>
        <taxon>Desulfovibrionaceae</taxon>
    </lineage>
</organism>
<accession>A0A7K1KRV1</accession>
<keyword evidence="3" id="KW-0687">Ribonucleoprotein</keyword>
<dbReference type="GO" id="GO:0003735">
    <property type="term" value="F:structural constituent of ribosome"/>
    <property type="evidence" value="ECO:0007669"/>
    <property type="project" value="TreeGrafter"/>
</dbReference>
<dbReference type="Proteomes" id="UP000461162">
    <property type="component" value="Unassembled WGS sequence"/>
</dbReference>
<evidence type="ECO:0000313" key="6">
    <source>
        <dbReference type="Proteomes" id="UP000461162"/>
    </source>
</evidence>
<feature type="domain" description="S1 motif" evidence="4">
    <location>
        <begin position="117"/>
        <end position="183"/>
    </location>
</feature>
<protein>
    <submittedName>
        <fullName evidence="5">30S ribosomal protein S1</fullName>
    </submittedName>
</protein>
<feature type="domain" description="S1 motif" evidence="4">
    <location>
        <begin position="36"/>
        <end position="100"/>
    </location>
</feature>
<dbReference type="InterPro" id="IPR050437">
    <property type="entry name" value="Ribos_protein_bS1-like"/>
</dbReference>
<dbReference type="PRINTS" id="PR00681">
    <property type="entry name" value="RIBOSOMALS1"/>
</dbReference>
<comment type="caution">
    <text evidence="5">The sequence shown here is derived from an EMBL/GenBank/DDBJ whole genome shotgun (WGS) entry which is preliminary data.</text>
</comment>
<dbReference type="Gene3D" id="2.40.50.140">
    <property type="entry name" value="Nucleic acid-binding proteins"/>
    <property type="match status" value="5"/>
</dbReference>
<dbReference type="GO" id="GO:0003729">
    <property type="term" value="F:mRNA binding"/>
    <property type="evidence" value="ECO:0007669"/>
    <property type="project" value="TreeGrafter"/>
</dbReference>
<dbReference type="CDD" id="cd04465">
    <property type="entry name" value="S1_RPS1_repeat_ec2_hs2"/>
    <property type="match status" value="1"/>
</dbReference>
<sequence length="489" mass="52810">MSQEFKDRNGVEEGEASFAELFEQYSEGGGDTLNVGDKVSGTVIQVGENAIFVDTGTKLDGIVEREELLDDEGNCTVKEGDIVELYVVGNDSGGIKLSRALSGIGGLAMLEEAKAGALPVEGKVESTCKGGFNITLMQRRAFCPVSQIDNRFVENAEEYVGKTLEFLITKLEQHGRNIVVSRRALLEREAVESTATFVSETKVGDVVEGVVTRLAPFGAFVEIKPGLDGLVHISQLSHARVGHPEEAVSVGQRVSAKIVGIEQTDKPDKLKISLSMKELAQDPWDTLSATFAEGDKVTGKVVRLADFGAFVEIAPGVDGLVHVSEMSYTKRINKPADFVAEGQQVAVMIKSIDPDSRRISLSMKDAEGDPWMDAAEKYRAGQRVQGVVEKQEQFGIFIQLEPGITGLLPKSVIARSENPAPFEKLHSGDTVEVVIGEVKAAERKISLTTGDTREDGDWKQFAPKKQTAVSPSGMGMLGAKLQEALNKKK</sequence>
<dbReference type="GO" id="GO:0022627">
    <property type="term" value="C:cytosolic small ribosomal subunit"/>
    <property type="evidence" value="ECO:0007669"/>
    <property type="project" value="TreeGrafter"/>
</dbReference>
<dbReference type="RefSeq" id="WP_367614157.1">
    <property type="nucleotide sequence ID" value="NZ_WODC01000013.1"/>
</dbReference>
<dbReference type="AlphaFoldDB" id="A0A7K1KRV1"/>
<evidence type="ECO:0000256" key="2">
    <source>
        <dbReference type="ARBA" id="ARBA00022980"/>
    </source>
</evidence>
<dbReference type="SMART" id="SM00316">
    <property type="entry name" value="S1"/>
    <property type="match status" value="5"/>
</dbReference>
<comment type="similarity">
    <text evidence="1">Belongs to the bacterial ribosomal protein bS1 family.</text>
</comment>
<feature type="domain" description="S1 motif" evidence="4">
    <location>
        <begin position="204"/>
        <end position="277"/>
    </location>
</feature>
<name>A0A7K1KRV1_9BACT</name>
<evidence type="ECO:0000259" key="4">
    <source>
        <dbReference type="PROSITE" id="PS50126"/>
    </source>
</evidence>
<evidence type="ECO:0000256" key="1">
    <source>
        <dbReference type="ARBA" id="ARBA00006767"/>
    </source>
</evidence>
<gene>
    <name evidence="5" type="ORF">GKC30_14355</name>
</gene>
<dbReference type="Pfam" id="PF00575">
    <property type="entry name" value="S1"/>
    <property type="match status" value="5"/>
</dbReference>
<keyword evidence="2 5" id="KW-0689">Ribosomal protein</keyword>
<evidence type="ECO:0000313" key="5">
    <source>
        <dbReference type="EMBL" id="MUM78815.1"/>
    </source>
</evidence>
<feature type="domain" description="S1 motif" evidence="4">
    <location>
        <begin position="294"/>
        <end position="364"/>
    </location>
</feature>
<dbReference type="PANTHER" id="PTHR10724">
    <property type="entry name" value="30S RIBOSOMAL PROTEIN S1"/>
    <property type="match status" value="1"/>
</dbReference>
<dbReference type="PROSITE" id="PS50126">
    <property type="entry name" value="S1"/>
    <property type="match status" value="5"/>
</dbReference>
<dbReference type="CDD" id="cd00164">
    <property type="entry name" value="S1_like"/>
    <property type="match status" value="1"/>
</dbReference>
<dbReference type="NCBIfam" id="NF010379">
    <property type="entry name" value="PRK13806.1"/>
    <property type="match status" value="1"/>
</dbReference>
<feature type="domain" description="S1 motif" evidence="4">
    <location>
        <begin position="381"/>
        <end position="450"/>
    </location>
</feature>
<dbReference type="InterPro" id="IPR003029">
    <property type="entry name" value="S1_domain"/>
</dbReference>
<dbReference type="SUPFAM" id="SSF50249">
    <property type="entry name" value="Nucleic acid-binding proteins"/>
    <property type="match status" value="5"/>
</dbReference>
<dbReference type="InterPro" id="IPR012340">
    <property type="entry name" value="NA-bd_OB-fold"/>
</dbReference>
<evidence type="ECO:0000256" key="3">
    <source>
        <dbReference type="ARBA" id="ARBA00023274"/>
    </source>
</evidence>
<dbReference type="PANTHER" id="PTHR10724:SF7">
    <property type="entry name" value="SMALL RIBOSOMAL SUBUNIT PROTEIN BS1C"/>
    <property type="match status" value="1"/>
</dbReference>
<reference evidence="5 6" key="1">
    <citation type="submission" date="2019-11" db="EMBL/GenBank/DDBJ databases">
        <title>Pseudodesulfovibrio alkaliphilus, sp. nov., an alkaliphilic sulfate-reducing bacteria from mud volcano of Taman peninsula, Russia.</title>
        <authorList>
            <person name="Frolova A."/>
            <person name="Merkel A.Y."/>
            <person name="Slobodkin A.I."/>
        </authorList>
    </citation>
    <scope>NUCLEOTIDE SEQUENCE [LARGE SCALE GENOMIC DNA]</scope>
    <source>
        <strain evidence="5 6">F-1</strain>
    </source>
</reference>
<dbReference type="InterPro" id="IPR035104">
    <property type="entry name" value="Ribosomal_protein_S1-like"/>
</dbReference>
<proteinExistence type="inferred from homology"/>
<dbReference type="GO" id="GO:0006412">
    <property type="term" value="P:translation"/>
    <property type="evidence" value="ECO:0007669"/>
    <property type="project" value="TreeGrafter"/>
</dbReference>
<dbReference type="CDD" id="cd05688">
    <property type="entry name" value="S1_RPS1_repeat_ec3"/>
    <property type="match status" value="1"/>
</dbReference>
<keyword evidence="6" id="KW-1185">Reference proteome</keyword>
<dbReference type="EMBL" id="WODC01000013">
    <property type="protein sequence ID" value="MUM78815.1"/>
    <property type="molecule type" value="Genomic_DNA"/>
</dbReference>